<evidence type="ECO:0000313" key="5">
    <source>
        <dbReference type="Proteomes" id="UP000035740"/>
    </source>
</evidence>
<dbReference type="GO" id="GO:0003723">
    <property type="term" value="F:RNA binding"/>
    <property type="evidence" value="ECO:0007669"/>
    <property type="project" value="UniProtKB-UniRule"/>
</dbReference>
<evidence type="ECO:0000259" key="3">
    <source>
        <dbReference type="PROSITE" id="PS50102"/>
    </source>
</evidence>
<dbReference type="CDD" id="cd00590">
    <property type="entry name" value="RRM_SF"/>
    <property type="match status" value="1"/>
</dbReference>
<dbReference type="Gene3D" id="3.30.70.330">
    <property type="match status" value="2"/>
</dbReference>
<dbReference type="Pfam" id="PF00076">
    <property type="entry name" value="RRM_1"/>
    <property type="match status" value="1"/>
</dbReference>
<organism evidence="4 5">
    <name type="scientific">Beta vulgaris subsp. vulgaris</name>
    <name type="common">Beet</name>
    <dbReference type="NCBI Taxonomy" id="3555"/>
    <lineage>
        <taxon>Eukaryota</taxon>
        <taxon>Viridiplantae</taxon>
        <taxon>Streptophyta</taxon>
        <taxon>Embryophyta</taxon>
        <taxon>Tracheophyta</taxon>
        <taxon>Spermatophyta</taxon>
        <taxon>Magnoliopsida</taxon>
        <taxon>eudicotyledons</taxon>
        <taxon>Gunneridae</taxon>
        <taxon>Pentapetalae</taxon>
        <taxon>Caryophyllales</taxon>
        <taxon>Chenopodiaceae</taxon>
        <taxon>Betoideae</taxon>
        <taxon>Beta</taxon>
    </lineage>
</organism>
<dbReference type="SMART" id="SM00360">
    <property type="entry name" value="RRM"/>
    <property type="match status" value="2"/>
</dbReference>
<name>A0A0J8B0G3_BETVV</name>
<reference evidence="4 5" key="1">
    <citation type="journal article" date="2014" name="Nature">
        <title>The genome of the recently domesticated crop plant sugar beet (Beta vulgaris).</title>
        <authorList>
            <person name="Dohm J.C."/>
            <person name="Minoche A.E."/>
            <person name="Holtgrawe D."/>
            <person name="Capella-Gutierrez S."/>
            <person name="Zakrzewski F."/>
            <person name="Tafer H."/>
            <person name="Rupp O."/>
            <person name="Sorensen T.R."/>
            <person name="Stracke R."/>
            <person name="Reinhardt R."/>
            <person name="Goesmann A."/>
            <person name="Kraft T."/>
            <person name="Schulz B."/>
            <person name="Stadler P.F."/>
            <person name="Schmidt T."/>
            <person name="Gabaldon T."/>
            <person name="Lehrach H."/>
            <person name="Weisshaar B."/>
            <person name="Himmelbauer H."/>
        </authorList>
    </citation>
    <scope>NUCLEOTIDE SEQUENCE [LARGE SCALE GENOMIC DNA]</scope>
    <source>
        <tissue evidence="4">Taproot</tissue>
    </source>
</reference>
<proteinExistence type="predicted"/>
<keyword evidence="5" id="KW-1185">Reference proteome</keyword>
<feature type="non-terminal residue" evidence="4">
    <location>
        <position position="258"/>
    </location>
</feature>
<dbReference type="PANTHER" id="PTHR32343">
    <property type="entry name" value="SERINE/ARGININE-RICH SPLICING FACTOR"/>
    <property type="match status" value="1"/>
</dbReference>
<dbReference type="Proteomes" id="UP000035740">
    <property type="component" value="Unassembled WGS sequence"/>
</dbReference>
<sequence length="258" mass="27568">MSCSVLCTNLSASVRLSHLTDLFSACGQIVNSEIEGEGQSHARCLLQFGDSSAASMAELLDGTALGDMAMRVQSVPYDTLKEAPPLQTPVNVASAPMQPVVGATPEPAVFSQDDRLLRTIYVGNLSPSVLTEHVIGFLAPIGAAIINIKMCPGGGSATAHAFVEFGSVRHAQMALSLSGTELHGRNVKVGMAENPIQAAGEGTADLRKRELALEKVRQAQERLKLKSMGLAPKDEKDQDKDQDQDQEKSRSRSRSRSR</sequence>
<evidence type="ECO:0000313" key="4">
    <source>
        <dbReference type="EMBL" id="KMS94494.1"/>
    </source>
</evidence>
<dbReference type="InterPro" id="IPR012677">
    <property type="entry name" value="Nucleotide-bd_a/b_plait_sf"/>
</dbReference>
<dbReference type="PROSITE" id="PS50102">
    <property type="entry name" value="RRM"/>
    <property type="match status" value="1"/>
</dbReference>
<dbReference type="AlphaFoldDB" id="A0A0J8B0G3"/>
<keyword evidence="1" id="KW-0694">RNA-binding</keyword>
<dbReference type="SUPFAM" id="SSF54928">
    <property type="entry name" value="RNA-binding domain, RBD"/>
    <property type="match status" value="2"/>
</dbReference>
<dbReference type="InterPro" id="IPR035979">
    <property type="entry name" value="RBD_domain_sf"/>
</dbReference>
<feature type="region of interest" description="Disordered" evidence="2">
    <location>
        <begin position="223"/>
        <end position="258"/>
    </location>
</feature>
<feature type="compositionally biased region" description="Basic and acidic residues" evidence="2">
    <location>
        <begin position="232"/>
        <end position="250"/>
    </location>
</feature>
<dbReference type="InterPro" id="IPR000504">
    <property type="entry name" value="RRM_dom"/>
</dbReference>
<accession>A0A0J8B0G3</accession>
<protein>
    <recommendedName>
        <fullName evidence="3">RRM domain-containing protein</fullName>
    </recommendedName>
</protein>
<evidence type="ECO:0000256" key="2">
    <source>
        <dbReference type="SAM" id="MobiDB-lite"/>
    </source>
</evidence>
<dbReference type="OrthoDB" id="7763451at2759"/>
<dbReference type="EMBL" id="KQ092958">
    <property type="protein sequence ID" value="KMS94494.1"/>
    <property type="molecule type" value="Genomic_DNA"/>
</dbReference>
<evidence type="ECO:0000256" key="1">
    <source>
        <dbReference type="PROSITE-ProRule" id="PRU00176"/>
    </source>
</evidence>
<feature type="domain" description="RRM" evidence="3">
    <location>
        <begin position="118"/>
        <end position="194"/>
    </location>
</feature>
<dbReference type="PANTHER" id="PTHR32343:SF22">
    <property type="entry name" value="LD29830P"/>
    <property type="match status" value="1"/>
</dbReference>
<gene>
    <name evidence="4" type="ORF">BVRB_020850</name>
</gene>